<dbReference type="GO" id="GO:0005524">
    <property type="term" value="F:ATP binding"/>
    <property type="evidence" value="ECO:0007669"/>
    <property type="project" value="UniProtKB-KW"/>
</dbReference>
<dbReference type="GO" id="GO:0005634">
    <property type="term" value="C:nucleus"/>
    <property type="evidence" value="ECO:0007669"/>
    <property type="project" value="TreeGrafter"/>
</dbReference>
<dbReference type="OrthoDB" id="423221at2759"/>
<keyword evidence="3" id="KW-0067">ATP-binding</keyword>
<organism evidence="5 6">
    <name type="scientific">Ascosphaera apis ARSEF 7405</name>
    <dbReference type="NCBI Taxonomy" id="392613"/>
    <lineage>
        <taxon>Eukaryota</taxon>
        <taxon>Fungi</taxon>
        <taxon>Dikarya</taxon>
        <taxon>Ascomycota</taxon>
        <taxon>Pezizomycotina</taxon>
        <taxon>Eurotiomycetes</taxon>
        <taxon>Eurotiomycetidae</taxon>
        <taxon>Onygenales</taxon>
        <taxon>Ascosphaeraceae</taxon>
        <taxon>Ascosphaera</taxon>
    </lineage>
</organism>
<dbReference type="Pfam" id="PF00271">
    <property type="entry name" value="Helicase_C"/>
    <property type="match status" value="1"/>
</dbReference>
<sequence>MSILGECGHITCEKCLDDSQGAEECQAHLCTGSVQGFRIIKAADLGIVRGFATHGPVPEMGLAYHGSKLSSLVGLLSDHNAIPESDRVILFIQYPEVMKAASDILREAKISHLVVFSNDHHASRKIIQFQSLKDDIRVLILQLGDVTAAGLNLQVANHIIFLGPLFTMSRYDYTSGMTQAIGRARRYGQAKHVHIYHLLTLNTLEVNIFEDRRQERIARKGGNFLVMNEQETNDDEACWKGKDLQGSQLDNVDG</sequence>
<dbReference type="SUPFAM" id="SSF52540">
    <property type="entry name" value="P-loop containing nucleoside triphosphate hydrolases"/>
    <property type="match status" value="1"/>
</dbReference>
<proteinExistence type="predicted"/>
<dbReference type="PANTHER" id="PTHR45626">
    <property type="entry name" value="TRANSCRIPTION TERMINATION FACTOR 2-RELATED"/>
    <property type="match status" value="1"/>
</dbReference>
<dbReference type="InterPro" id="IPR027417">
    <property type="entry name" value="P-loop_NTPase"/>
</dbReference>
<reference evidence="5 6" key="1">
    <citation type="journal article" date="2016" name="Genome Biol. Evol.">
        <title>Divergent and convergent evolution of fungal pathogenicity.</title>
        <authorList>
            <person name="Shang Y."/>
            <person name="Xiao G."/>
            <person name="Zheng P."/>
            <person name="Cen K."/>
            <person name="Zhan S."/>
            <person name="Wang C."/>
        </authorList>
    </citation>
    <scope>NUCLEOTIDE SEQUENCE [LARGE SCALE GENOMIC DNA]</scope>
    <source>
        <strain evidence="5 6">ARSEF 7405</strain>
    </source>
</reference>
<dbReference type="GO" id="GO:0006281">
    <property type="term" value="P:DNA repair"/>
    <property type="evidence" value="ECO:0007669"/>
    <property type="project" value="TreeGrafter"/>
</dbReference>
<keyword evidence="2" id="KW-0378">Hydrolase</keyword>
<dbReference type="AlphaFoldDB" id="A0A166PJ58"/>
<evidence type="ECO:0000256" key="2">
    <source>
        <dbReference type="ARBA" id="ARBA00022801"/>
    </source>
</evidence>
<protein>
    <submittedName>
        <fullName evidence="5">DNA repair protein rad8</fullName>
    </submittedName>
</protein>
<comment type="caution">
    <text evidence="5">The sequence shown here is derived from an EMBL/GenBank/DDBJ whole genome shotgun (WGS) entry which is preliminary data.</text>
</comment>
<keyword evidence="1" id="KW-0547">Nucleotide-binding</keyword>
<evidence type="ECO:0000259" key="4">
    <source>
        <dbReference type="PROSITE" id="PS51194"/>
    </source>
</evidence>
<dbReference type="InterPro" id="IPR050628">
    <property type="entry name" value="SNF2_RAD54_helicase_TF"/>
</dbReference>
<feature type="domain" description="Helicase C-terminal" evidence="4">
    <location>
        <begin position="74"/>
        <end position="233"/>
    </location>
</feature>
<dbReference type="EMBL" id="AZGZ01000002">
    <property type="protein sequence ID" value="KZZ97140.1"/>
    <property type="molecule type" value="Genomic_DNA"/>
</dbReference>
<dbReference type="GO" id="GO:0008094">
    <property type="term" value="F:ATP-dependent activity, acting on DNA"/>
    <property type="evidence" value="ECO:0007669"/>
    <property type="project" value="TreeGrafter"/>
</dbReference>
<dbReference type="InterPro" id="IPR049730">
    <property type="entry name" value="SNF2/RAD54-like_C"/>
</dbReference>
<evidence type="ECO:0000256" key="3">
    <source>
        <dbReference type="ARBA" id="ARBA00022840"/>
    </source>
</evidence>
<gene>
    <name evidence="5" type="ORF">AAP_00783</name>
</gene>
<dbReference type="Proteomes" id="UP000242877">
    <property type="component" value="Unassembled WGS sequence"/>
</dbReference>
<accession>A0A166PJ58</accession>
<dbReference type="CDD" id="cd18793">
    <property type="entry name" value="SF2_C_SNF"/>
    <property type="match status" value="1"/>
</dbReference>
<name>A0A166PJ58_9EURO</name>
<dbReference type="InterPro" id="IPR001650">
    <property type="entry name" value="Helicase_C-like"/>
</dbReference>
<evidence type="ECO:0000313" key="5">
    <source>
        <dbReference type="EMBL" id="KZZ97140.1"/>
    </source>
</evidence>
<dbReference type="Gene3D" id="3.40.50.300">
    <property type="entry name" value="P-loop containing nucleotide triphosphate hydrolases"/>
    <property type="match status" value="1"/>
</dbReference>
<evidence type="ECO:0000313" key="6">
    <source>
        <dbReference type="Proteomes" id="UP000242877"/>
    </source>
</evidence>
<evidence type="ECO:0000256" key="1">
    <source>
        <dbReference type="ARBA" id="ARBA00022741"/>
    </source>
</evidence>
<dbReference type="PANTHER" id="PTHR45626:SF26">
    <property type="entry name" value="FAMILY HELICASE, PUTATIVE (AFU_ORTHOLOGUE AFUA_2G09120)-RELATED"/>
    <property type="match status" value="1"/>
</dbReference>
<dbReference type="VEuPathDB" id="FungiDB:AAP_00783"/>
<dbReference type="PROSITE" id="PS51194">
    <property type="entry name" value="HELICASE_CTER"/>
    <property type="match status" value="1"/>
</dbReference>
<dbReference type="GO" id="GO:0016787">
    <property type="term" value="F:hydrolase activity"/>
    <property type="evidence" value="ECO:0007669"/>
    <property type="project" value="UniProtKB-KW"/>
</dbReference>
<keyword evidence="6" id="KW-1185">Reference proteome</keyword>